<dbReference type="STRING" id="543379.A0A232F4F2"/>
<protein>
    <recommendedName>
        <fullName evidence="8">Arf-GAP domain-containing protein</fullName>
    </recommendedName>
</protein>
<keyword evidence="10" id="KW-1185">Reference proteome</keyword>
<dbReference type="GO" id="GO:0008270">
    <property type="term" value="F:zinc ion binding"/>
    <property type="evidence" value="ECO:0007669"/>
    <property type="project" value="UniProtKB-KW"/>
</dbReference>
<dbReference type="InterPro" id="IPR001164">
    <property type="entry name" value="ArfGAP_dom"/>
</dbReference>
<keyword evidence="6" id="KW-0175">Coiled coil</keyword>
<gene>
    <name evidence="9" type="ORF">TSAR_012627</name>
</gene>
<comment type="caution">
    <text evidence="9">The sequence shown here is derived from an EMBL/GenBank/DDBJ whole genome shotgun (WGS) entry which is preliminary data.</text>
</comment>
<evidence type="ECO:0000256" key="1">
    <source>
        <dbReference type="ARBA" id="ARBA00022468"/>
    </source>
</evidence>
<dbReference type="PRINTS" id="PR00405">
    <property type="entry name" value="REVINTRACTNG"/>
</dbReference>
<dbReference type="Gene3D" id="1.10.220.150">
    <property type="entry name" value="Arf GTPase activating protein"/>
    <property type="match status" value="1"/>
</dbReference>
<keyword evidence="1" id="KW-0343">GTPase activation</keyword>
<keyword evidence="4" id="KW-0862">Zinc</keyword>
<dbReference type="OrthoDB" id="983479at2759"/>
<evidence type="ECO:0000256" key="6">
    <source>
        <dbReference type="SAM" id="Coils"/>
    </source>
</evidence>
<feature type="compositionally biased region" description="Basic and acidic residues" evidence="7">
    <location>
        <begin position="314"/>
        <end position="324"/>
    </location>
</feature>
<dbReference type="PROSITE" id="PS50115">
    <property type="entry name" value="ARFGAP"/>
    <property type="match status" value="1"/>
</dbReference>
<dbReference type="AlphaFoldDB" id="A0A232F4F2"/>
<keyword evidence="2" id="KW-0479">Metal-binding</keyword>
<dbReference type="Proteomes" id="UP000215335">
    <property type="component" value="Unassembled WGS sequence"/>
</dbReference>
<evidence type="ECO:0000256" key="5">
    <source>
        <dbReference type="PROSITE-ProRule" id="PRU00288"/>
    </source>
</evidence>
<dbReference type="InterPro" id="IPR037278">
    <property type="entry name" value="ARFGAP/RecO"/>
</dbReference>
<evidence type="ECO:0000313" key="9">
    <source>
        <dbReference type="EMBL" id="OXU25409.1"/>
    </source>
</evidence>
<dbReference type="PANTHER" id="PTHR45686:SF4">
    <property type="entry name" value="ADP-RIBOSYLATION FACTOR GTPASE ACTIVATING PROTEIN 3, ISOFORM H"/>
    <property type="match status" value="1"/>
</dbReference>
<feature type="region of interest" description="Disordered" evidence="7">
    <location>
        <begin position="314"/>
        <end position="345"/>
    </location>
</feature>
<dbReference type="PANTHER" id="PTHR45686">
    <property type="entry name" value="ADP-RIBOSYLATION FACTOR GTPASE ACTIVATING PROTEIN 3, ISOFORM H-RELATED"/>
    <property type="match status" value="1"/>
</dbReference>
<feature type="region of interest" description="Disordered" evidence="7">
    <location>
        <begin position="232"/>
        <end position="255"/>
    </location>
</feature>
<evidence type="ECO:0000256" key="3">
    <source>
        <dbReference type="ARBA" id="ARBA00022771"/>
    </source>
</evidence>
<reference evidence="9 10" key="1">
    <citation type="journal article" date="2017" name="Curr. Biol.">
        <title>The Evolution of Venom by Co-option of Single-Copy Genes.</title>
        <authorList>
            <person name="Martinson E.O."/>
            <person name="Mrinalini"/>
            <person name="Kelkar Y.D."/>
            <person name="Chang C.H."/>
            <person name="Werren J.H."/>
        </authorList>
    </citation>
    <scope>NUCLEOTIDE SEQUENCE [LARGE SCALE GENOMIC DNA]</scope>
    <source>
        <strain evidence="9 10">Alberta</strain>
        <tissue evidence="9">Whole body</tissue>
    </source>
</reference>
<dbReference type="GO" id="GO:0005096">
    <property type="term" value="F:GTPase activator activity"/>
    <property type="evidence" value="ECO:0007669"/>
    <property type="project" value="UniProtKB-KW"/>
</dbReference>
<evidence type="ECO:0000256" key="4">
    <source>
        <dbReference type="ARBA" id="ARBA00022833"/>
    </source>
</evidence>
<dbReference type="GO" id="GO:0000139">
    <property type="term" value="C:Golgi membrane"/>
    <property type="evidence" value="ECO:0007669"/>
    <property type="project" value="GOC"/>
</dbReference>
<dbReference type="CDD" id="cd08831">
    <property type="entry name" value="ArfGap_ArfGap2_3_like"/>
    <property type="match status" value="1"/>
</dbReference>
<evidence type="ECO:0000313" key="10">
    <source>
        <dbReference type="Proteomes" id="UP000215335"/>
    </source>
</evidence>
<name>A0A232F4F2_9HYME</name>
<dbReference type="SUPFAM" id="SSF57863">
    <property type="entry name" value="ArfGap/RecO-like zinc finger"/>
    <property type="match status" value="1"/>
</dbReference>
<feature type="compositionally biased region" description="Polar residues" evidence="7">
    <location>
        <begin position="505"/>
        <end position="523"/>
    </location>
</feature>
<organism evidence="9 10">
    <name type="scientific">Trichomalopsis sarcophagae</name>
    <dbReference type="NCBI Taxonomy" id="543379"/>
    <lineage>
        <taxon>Eukaryota</taxon>
        <taxon>Metazoa</taxon>
        <taxon>Ecdysozoa</taxon>
        <taxon>Arthropoda</taxon>
        <taxon>Hexapoda</taxon>
        <taxon>Insecta</taxon>
        <taxon>Pterygota</taxon>
        <taxon>Neoptera</taxon>
        <taxon>Endopterygota</taxon>
        <taxon>Hymenoptera</taxon>
        <taxon>Apocrita</taxon>
        <taxon>Proctotrupomorpha</taxon>
        <taxon>Chalcidoidea</taxon>
        <taxon>Pteromalidae</taxon>
        <taxon>Pteromalinae</taxon>
        <taxon>Trichomalopsis</taxon>
    </lineage>
</organism>
<feature type="compositionally biased region" description="Low complexity" evidence="7">
    <location>
        <begin position="426"/>
        <end position="454"/>
    </location>
</feature>
<proteinExistence type="predicted"/>
<feature type="region of interest" description="Disordered" evidence="7">
    <location>
        <begin position="505"/>
        <end position="526"/>
    </location>
</feature>
<keyword evidence="3 5" id="KW-0863">Zinc-finger</keyword>
<evidence type="ECO:0000256" key="7">
    <source>
        <dbReference type="SAM" id="MobiDB-lite"/>
    </source>
</evidence>
<feature type="domain" description="Arf-GAP" evidence="8">
    <location>
        <begin position="12"/>
        <end position="128"/>
    </location>
</feature>
<dbReference type="EMBL" id="NNAY01001033">
    <property type="protein sequence ID" value="OXU25409.1"/>
    <property type="molecule type" value="Genomic_DNA"/>
</dbReference>
<dbReference type="Pfam" id="PF01412">
    <property type="entry name" value="ArfGap"/>
    <property type="match status" value="1"/>
</dbReference>
<accession>A0A232F4F2</accession>
<dbReference type="FunFam" id="1.10.220.150:FF:000004">
    <property type="entry name" value="Putative ADP-ribosylation factor GTPase-activating protein 2"/>
    <property type="match status" value="1"/>
</dbReference>
<dbReference type="GO" id="GO:0048205">
    <property type="term" value="P:COPI coating of Golgi vesicle"/>
    <property type="evidence" value="ECO:0007669"/>
    <property type="project" value="TreeGrafter"/>
</dbReference>
<dbReference type="SMART" id="SM00105">
    <property type="entry name" value="ArfGap"/>
    <property type="match status" value="1"/>
</dbReference>
<feature type="coiled-coil region" evidence="6">
    <location>
        <begin position="258"/>
        <end position="285"/>
    </location>
</feature>
<evidence type="ECO:0000259" key="8">
    <source>
        <dbReference type="PROSITE" id="PS50115"/>
    </source>
</evidence>
<feature type="region of interest" description="Disordered" evidence="7">
    <location>
        <begin position="415"/>
        <end position="469"/>
    </location>
</feature>
<evidence type="ECO:0000256" key="2">
    <source>
        <dbReference type="ARBA" id="ARBA00022723"/>
    </source>
</evidence>
<dbReference type="InterPro" id="IPR038508">
    <property type="entry name" value="ArfGAP_dom_sf"/>
</dbReference>
<sequence>MADSGPSKSDIEEVFKRLRSQPANKSCFDCNAKNPAWSSVTYGVFLCIDCSAVHRNLGVHLTFVRSTQLDTNWTWLQLRNMQLGGNANARKFFAQHNCTTNDAQQKYTSRAAMQYKSKLAQSSQQAMQRYGTKVQLPSPQSKLLHVEDYVEPETNQNEVDFFEEHENFDVNNTETVVPHVHEDTVTQLLNEDHKIHATDNIHAVPETIEPSTEALGPSVNISDSAMLGAADRKPTIGGRKVPPKRPGGLGKKASGLGAQRIQTNFEEIEKNAAEAFKERREAAAEPPKNEEEKIEIEQRLAYRYEQNLTEQAKKVEERTRKMDPSRASQAERLGIGFNTKRGASHSALTDMQTIAQESSSKLITASEPKMRDMNLDIRDLDYLISGFETLTNTFPSGASSSNSSSKPRNDEYIIEEEPDTARRGVTSSFSNLSSSQSTNKSYNKTSSSGSSSKQQMDEGQAQKKFGSAKAISSDQYFRDNANDNNWEQKNNLRRFEGSSSISSADYFGTGQSNPTSPTSSLSMNIGGRGGVDFDDVRESVRQGVHKVAGRLSSLANAAVSSIQDRYGI</sequence>